<reference evidence="1 2" key="1">
    <citation type="submission" date="2022-10" db="EMBL/GenBank/DDBJ databases">
        <title>Janthinobacterium sp. hw3 Genome sequencing.</title>
        <authorList>
            <person name="Park S."/>
        </authorList>
    </citation>
    <scope>NUCLEOTIDE SEQUENCE [LARGE SCALE GENOMIC DNA]</scope>
    <source>
        <strain evidence="2">hw3</strain>
    </source>
</reference>
<comment type="caution">
    <text evidence="1">The sequence shown here is derived from an EMBL/GenBank/DDBJ whole genome shotgun (WGS) entry which is preliminary data.</text>
</comment>
<organism evidence="1 2">
    <name type="scientific">Janthinobacterium fluminis</name>
    <dbReference type="NCBI Taxonomy" id="2987524"/>
    <lineage>
        <taxon>Bacteria</taxon>
        <taxon>Pseudomonadati</taxon>
        <taxon>Pseudomonadota</taxon>
        <taxon>Betaproteobacteria</taxon>
        <taxon>Burkholderiales</taxon>
        <taxon>Oxalobacteraceae</taxon>
        <taxon>Janthinobacterium</taxon>
    </lineage>
</organism>
<protein>
    <submittedName>
        <fullName evidence="1">Uncharacterized protein</fullName>
    </submittedName>
</protein>
<dbReference type="Proteomes" id="UP001221208">
    <property type="component" value="Unassembled WGS sequence"/>
</dbReference>
<gene>
    <name evidence="1" type="ORF">OIK44_00620</name>
</gene>
<dbReference type="RefSeq" id="WP_273668713.1">
    <property type="nucleotide sequence ID" value="NZ_JAQQXR010000001.1"/>
</dbReference>
<evidence type="ECO:0000313" key="1">
    <source>
        <dbReference type="EMBL" id="MDC8756085.1"/>
    </source>
</evidence>
<accession>A0ABT5JV82</accession>
<name>A0ABT5JV82_9BURK</name>
<evidence type="ECO:0000313" key="2">
    <source>
        <dbReference type="Proteomes" id="UP001221208"/>
    </source>
</evidence>
<keyword evidence="2" id="KW-1185">Reference proteome</keyword>
<sequence length="149" mass="16688">MATWQFDLHLMYRGEPMPTASDDGLDIPGIPVKLALYVQEMIAGSLGKPWLMMDDWIVFGIETGTRVDLLFDEADSVEVLVRLDVSVDNDAFLDTICTLALQLNCSYFDVQGRQFIEPRRELLLQAMASSKAAKFVKSPRDFIAQIPTG</sequence>
<dbReference type="EMBL" id="JAQQXR010000001">
    <property type="protein sequence ID" value="MDC8756085.1"/>
    <property type="molecule type" value="Genomic_DNA"/>
</dbReference>
<proteinExistence type="predicted"/>